<evidence type="ECO:0000256" key="4">
    <source>
        <dbReference type="ARBA" id="ARBA00022824"/>
    </source>
</evidence>
<feature type="transmembrane region" description="Helical" evidence="9">
    <location>
        <begin position="163"/>
        <end position="182"/>
    </location>
</feature>
<dbReference type="AlphaFoldDB" id="A0A1E4SSH3"/>
<dbReference type="PROSITE" id="PS51257">
    <property type="entry name" value="PROKAR_LIPOPROTEIN"/>
    <property type="match status" value="1"/>
</dbReference>
<name>A0A1E4SSH3_9ASCO</name>
<dbReference type="OrthoDB" id="1926781at2759"/>
<keyword evidence="6 9" id="KW-0472">Membrane</keyword>
<keyword evidence="5 9" id="KW-1133">Transmembrane helix</keyword>
<evidence type="ECO:0000256" key="3">
    <source>
        <dbReference type="ARBA" id="ARBA00022729"/>
    </source>
</evidence>
<dbReference type="EMBL" id="KV453909">
    <property type="protein sequence ID" value="ODV82342.1"/>
    <property type="molecule type" value="Genomic_DNA"/>
</dbReference>
<feature type="signal peptide" evidence="10">
    <location>
        <begin position="1"/>
        <end position="18"/>
    </location>
</feature>
<comment type="similarity">
    <text evidence="8">Belongs to the IRC22 family.</text>
</comment>
<protein>
    <submittedName>
        <fullName evidence="11">Increased recombination centers protein 22</fullName>
    </submittedName>
</protein>
<accession>A0A1E4SSH3</accession>
<evidence type="ECO:0000256" key="1">
    <source>
        <dbReference type="ARBA" id="ARBA00004115"/>
    </source>
</evidence>
<feature type="chain" id="PRO_5009162902" evidence="10">
    <location>
        <begin position="19"/>
        <end position="230"/>
    </location>
</feature>
<dbReference type="InterPro" id="IPR005595">
    <property type="entry name" value="TRAP_alpha"/>
</dbReference>
<evidence type="ECO:0000313" key="11">
    <source>
        <dbReference type="EMBL" id="ODV82342.1"/>
    </source>
</evidence>
<reference evidence="12" key="1">
    <citation type="submission" date="2016-05" db="EMBL/GenBank/DDBJ databases">
        <title>Comparative genomics of biotechnologically important yeasts.</title>
        <authorList>
            <consortium name="DOE Joint Genome Institute"/>
            <person name="Riley R."/>
            <person name="Haridas S."/>
            <person name="Wolfe K.H."/>
            <person name="Lopes M.R."/>
            <person name="Hittinger C.T."/>
            <person name="Goker M."/>
            <person name="Salamov A."/>
            <person name="Wisecaver J."/>
            <person name="Long T.M."/>
            <person name="Aerts A.L."/>
            <person name="Barry K."/>
            <person name="Choi C."/>
            <person name="Clum A."/>
            <person name="Coughlan A.Y."/>
            <person name="Deshpande S."/>
            <person name="Douglass A.P."/>
            <person name="Hanson S.J."/>
            <person name="Klenk H.-P."/>
            <person name="Labutti K."/>
            <person name="Lapidus A."/>
            <person name="Lindquist E."/>
            <person name="Lipzen A."/>
            <person name="Meier-Kolthoff J.P."/>
            <person name="Ohm R.A."/>
            <person name="Otillar R.P."/>
            <person name="Pangilinan J."/>
            <person name="Peng Y."/>
            <person name="Rokas A."/>
            <person name="Rosa C.A."/>
            <person name="Scheuner C."/>
            <person name="Sibirny A.A."/>
            <person name="Slot J.C."/>
            <person name="Stielow J.B."/>
            <person name="Sun H."/>
            <person name="Kurtzman C.P."/>
            <person name="Blackwell M."/>
            <person name="Grigoriev I.V."/>
            <person name="Jeffries T.W."/>
        </authorList>
    </citation>
    <scope>NUCLEOTIDE SEQUENCE [LARGE SCALE GENOMIC DNA]</scope>
    <source>
        <strain evidence="12">NRRL Y-17324</strain>
    </source>
</reference>
<keyword evidence="2 9" id="KW-0812">Transmembrane</keyword>
<sequence length="230" mass="24705">MKFATVLAGLFASACVSAAPAIDPNVAKELIKFPVEYTLVEYPDVGARDVAEFNNGDTITLQYSVSNQEDKEVSLVGVGGSFRDPTNNQIKTNLTAAAIGPYVLAPGQSQTFVQKVPLNLIPDNYLLTPEVYVFYNDEMKALSIRGQLAVVSDVTISLFNPQLLFLELVLAATVAGLAYVAYQIWGASYFAGTAPVAPKIRKTASGSTVVSDAAWLPDVHVKQKKSKKVD</sequence>
<evidence type="ECO:0000256" key="5">
    <source>
        <dbReference type="ARBA" id="ARBA00022989"/>
    </source>
</evidence>
<dbReference type="STRING" id="984487.A0A1E4SSH3"/>
<dbReference type="Pfam" id="PF03896">
    <property type="entry name" value="TRAP_alpha"/>
    <property type="match status" value="1"/>
</dbReference>
<evidence type="ECO:0000256" key="6">
    <source>
        <dbReference type="ARBA" id="ARBA00023136"/>
    </source>
</evidence>
<comment type="subcellular location">
    <subcellularLocation>
        <location evidence="1">Endoplasmic reticulum membrane</location>
        <topology evidence="1">Single-pass type I membrane protein</topology>
    </subcellularLocation>
</comment>
<gene>
    <name evidence="11" type="ORF">CANTADRAFT_4350</name>
</gene>
<dbReference type="PANTHER" id="PTHR12924:SF0">
    <property type="entry name" value="TRANSLOCON-ASSOCIATED PROTEIN SUBUNIT ALPHA"/>
    <property type="match status" value="1"/>
</dbReference>
<evidence type="ECO:0000256" key="7">
    <source>
        <dbReference type="ARBA" id="ARBA00037565"/>
    </source>
</evidence>
<dbReference type="GO" id="GO:0005789">
    <property type="term" value="C:endoplasmic reticulum membrane"/>
    <property type="evidence" value="ECO:0007669"/>
    <property type="project" value="UniProtKB-SubCell"/>
</dbReference>
<organism evidence="11 12">
    <name type="scientific">Suhomyces tanzawaensis NRRL Y-17324</name>
    <dbReference type="NCBI Taxonomy" id="984487"/>
    <lineage>
        <taxon>Eukaryota</taxon>
        <taxon>Fungi</taxon>
        <taxon>Dikarya</taxon>
        <taxon>Ascomycota</taxon>
        <taxon>Saccharomycotina</taxon>
        <taxon>Pichiomycetes</taxon>
        <taxon>Debaryomycetaceae</taxon>
        <taxon>Suhomyces</taxon>
    </lineage>
</organism>
<keyword evidence="3 10" id="KW-0732">Signal</keyword>
<proteinExistence type="inferred from homology"/>
<evidence type="ECO:0000256" key="8">
    <source>
        <dbReference type="ARBA" id="ARBA00038311"/>
    </source>
</evidence>
<dbReference type="PANTHER" id="PTHR12924">
    <property type="entry name" value="TRANSLOCON-ASSOCIATED PROTEIN, ALPHA SUBUNIT"/>
    <property type="match status" value="1"/>
</dbReference>
<dbReference type="GeneID" id="30983104"/>
<keyword evidence="4" id="KW-0256">Endoplasmic reticulum</keyword>
<dbReference type="RefSeq" id="XP_020067464.1">
    <property type="nucleotide sequence ID" value="XM_020208968.1"/>
</dbReference>
<keyword evidence="12" id="KW-1185">Reference proteome</keyword>
<comment type="function">
    <text evidence="7">Is probably involved in a pathway contributing to genomic integrity.</text>
</comment>
<evidence type="ECO:0000256" key="10">
    <source>
        <dbReference type="SAM" id="SignalP"/>
    </source>
</evidence>
<evidence type="ECO:0000256" key="2">
    <source>
        <dbReference type="ARBA" id="ARBA00022692"/>
    </source>
</evidence>
<evidence type="ECO:0000256" key="9">
    <source>
        <dbReference type="SAM" id="Phobius"/>
    </source>
</evidence>
<evidence type="ECO:0000313" key="12">
    <source>
        <dbReference type="Proteomes" id="UP000094285"/>
    </source>
</evidence>
<dbReference type="Proteomes" id="UP000094285">
    <property type="component" value="Unassembled WGS sequence"/>
</dbReference>